<dbReference type="Proteomes" id="UP000015451">
    <property type="component" value="Unassembled WGS sequence"/>
</dbReference>
<dbReference type="EMBL" id="AUSL01000008">
    <property type="protein sequence ID" value="EPZ69973.1"/>
    <property type="molecule type" value="Genomic_DNA"/>
</dbReference>
<proteinExistence type="predicted"/>
<evidence type="ECO:0000313" key="1">
    <source>
        <dbReference type="EMBL" id="EPZ69973.1"/>
    </source>
</evidence>
<reference evidence="1 2" key="1">
    <citation type="journal article" date="2013" name="Genome Announc.">
        <title>Multiple genome sequences of Helicobacter pylori strains of diverse disease and antibiotic resistance backgrounds from Malaysia.</title>
        <authorList>
            <person name="Rehvathy V."/>
            <person name="Tan M.H."/>
            <person name="Gunaletchumy S.P."/>
            <person name="Teh X."/>
            <person name="Wang S."/>
            <person name="Baybayan P."/>
            <person name="Singh S."/>
            <person name="Ashby M."/>
            <person name="Kaakoush N.O."/>
            <person name="Mitchell H.M."/>
            <person name="Croft L.J."/>
            <person name="Goh K.L."/>
            <person name="Loke M.F."/>
            <person name="Vadivelu J."/>
        </authorList>
    </citation>
    <scope>NUCLEOTIDE SEQUENCE [LARGE SCALE GENOMIC DNA]</scope>
    <source>
        <strain evidence="1 2">UM038</strain>
    </source>
</reference>
<name>A0AAV3JRZ6_HELPX</name>
<protein>
    <submittedName>
        <fullName evidence="1">Uncharacterized protein</fullName>
    </submittedName>
</protein>
<organism evidence="1 2">
    <name type="scientific">Helicobacter pylori UM038</name>
    <dbReference type="NCBI Taxonomy" id="1352343"/>
    <lineage>
        <taxon>Bacteria</taxon>
        <taxon>Pseudomonadati</taxon>
        <taxon>Campylobacterota</taxon>
        <taxon>Epsilonproteobacteria</taxon>
        <taxon>Campylobacterales</taxon>
        <taxon>Helicobacteraceae</taxon>
        <taxon>Helicobacter</taxon>
    </lineage>
</organism>
<dbReference type="AlphaFoldDB" id="A0AAV3JRZ6"/>
<evidence type="ECO:0000313" key="2">
    <source>
        <dbReference type="Proteomes" id="UP000015451"/>
    </source>
</evidence>
<sequence>MTIINLFEKTCNKRGFYDGHYKKAGLMIKNA</sequence>
<comment type="caution">
    <text evidence="1">The sequence shown here is derived from an EMBL/GenBank/DDBJ whole genome shotgun (WGS) entry which is preliminary data.</text>
</comment>
<gene>
    <name evidence="1" type="ORF">N199_05655</name>
</gene>
<accession>A0AAV3JRZ6</accession>